<evidence type="ECO:0000259" key="2">
    <source>
        <dbReference type="PROSITE" id="PS51099"/>
    </source>
</evidence>
<dbReference type="GO" id="GO:0008982">
    <property type="term" value="F:protein-N(PI)-phosphohistidine-sugar phosphotransferase activity"/>
    <property type="evidence" value="ECO:0007669"/>
    <property type="project" value="InterPro"/>
</dbReference>
<feature type="domain" description="PTS EIIB type-2" evidence="2">
    <location>
        <begin position="5"/>
        <end position="95"/>
    </location>
</feature>
<dbReference type="InterPro" id="IPR003501">
    <property type="entry name" value="PTS_EIIB_2/3"/>
</dbReference>
<comment type="caution">
    <text evidence="3">The sequence shown here is derived from an EMBL/GenBank/DDBJ whole genome shotgun (WGS) entry which is preliminary data.</text>
</comment>
<dbReference type="SUPFAM" id="SSF52794">
    <property type="entry name" value="PTS system IIB component-like"/>
    <property type="match status" value="1"/>
</dbReference>
<evidence type="ECO:0000313" key="3">
    <source>
        <dbReference type="EMBL" id="OJG92222.1"/>
    </source>
</evidence>
<protein>
    <recommendedName>
        <fullName evidence="2">PTS EIIB type-2 domain-containing protein</fullName>
    </recommendedName>
</protein>
<evidence type="ECO:0000256" key="1">
    <source>
        <dbReference type="ARBA" id="ARBA00022679"/>
    </source>
</evidence>
<dbReference type="InterPro" id="IPR036095">
    <property type="entry name" value="PTS_EIIB-like_sf"/>
</dbReference>
<reference evidence="3 4" key="1">
    <citation type="submission" date="2014-12" db="EMBL/GenBank/DDBJ databases">
        <title>Draft genome sequences of 29 type strains of Enterococci.</title>
        <authorList>
            <person name="Zhong Z."/>
            <person name="Sun Z."/>
            <person name="Liu W."/>
            <person name="Zhang W."/>
            <person name="Zhang H."/>
        </authorList>
    </citation>
    <scope>NUCLEOTIDE SEQUENCE [LARGE SCALE GENOMIC DNA]</scope>
    <source>
        <strain evidence="3 4">DSM 22801</strain>
    </source>
</reference>
<dbReference type="PROSITE" id="PS51099">
    <property type="entry name" value="PTS_EIIB_TYPE_2"/>
    <property type="match status" value="1"/>
</dbReference>
<evidence type="ECO:0000313" key="4">
    <source>
        <dbReference type="Proteomes" id="UP000183039"/>
    </source>
</evidence>
<organism evidence="3 4">
    <name type="scientific">Enterococcus silesiacus</name>
    <dbReference type="NCBI Taxonomy" id="332949"/>
    <lineage>
        <taxon>Bacteria</taxon>
        <taxon>Bacillati</taxon>
        <taxon>Bacillota</taxon>
        <taxon>Bacilli</taxon>
        <taxon>Lactobacillales</taxon>
        <taxon>Enterococcaceae</taxon>
        <taxon>Enterococcus</taxon>
    </lineage>
</organism>
<keyword evidence="1" id="KW-0808">Transferase</keyword>
<dbReference type="GO" id="GO:0009401">
    <property type="term" value="P:phosphoenolpyruvate-dependent sugar phosphotransferase system"/>
    <property type="evidence" value="ECO:0007669"/>
    <property type="project" value="InterPro"/>
</dbReference>
<dbReference type="Proteomes" id="UP000183039">
    <property type="component" value="Unassembled WGS sequence"/>
</dbReference>
<dbReference type="AlphaFoldDB" id="A0AA91JPL9"/>
<dbReference type="InterPro" id="IPR013011">
    <property type="entry name" value="PTS_EIIB_2"/>
</dbReference>
<gene>
    <name evidence="3" type="ORF">RV15_GL003324</name>
</gene>
<dbReference type="Pfam" id="PF02302">
    <property type="entry name" value="PTS_IIB"/>
    <property type="match status" value="1"/>
</dbReference>
<dbReference type="CDD" id="cd05563">
    <property type="entry name" value="PTS_IIB_ascorbate"/>
    <property type="match status" value="1"/>
</dbReference>
<dbReference type="Gene3D" id="3.40.50.2300">
    <property type="match status" value="1"/>
</dbReference>
<proteinExistence type="predicted"/>
<name>A0AA91JPL9_9ENTE</name>
<sequence length="95" mass="10268">MEYMHKALVACRAGVGSSLMLKIKTEQVIKENGFPIQVEHASLDAVPGFDGDLLITLADVAKELESQGLKQTIIGINNIVDKNEIQSKLAGFLNS</sequence>
<dbReference type="EMBL" id="JXLC01000007">
    <property type="protein sequence ID" value="OJG92222.1"/>
    <property type="molecule type" value="Genomic_DNA"/>
</dbReference>
<accession>A0AA91JPL9</accession>